<keyword evidence="2" id="KW-0799">Topoisomerase</keyword>
<protein>
    <submittedName>
        <fullName evidence="4">Uncharacterized protein</fullName>
    </submittedName>
</protein>
<dbReference type="EMBL" id="MBTF01000023">
    <property type="protein sequence ID" value="OOQ58810.1"/>
    <property type="molecule type" value="Genomic_DNA"/>
</dbReference>
<gene>
    <name evidence="4" type="ORF">BC343_09190</name>
</gene>
<dbReference type="GO" id="GO:0003918">
    <property type="term" value="F:DNA topoisomerase type II (double strand cut, ATP-hydrolyzing) activity"/>
    <property type="evidence" value="ECO:0007669"/>
    <property type="project" value="UniProtKB-EC"/>
</dbReference>
<comment type="caution">
    <text evidence="4">The sequence shown here is derived from an EMBL/GenBank/DDBJ whole genome shotgun (WGS) entry which is preliminary data.</text>
</comment>
<accession>A0A1S9PCY7</accession>
<evidence type="ECO:0000256" key="2">
    <source>
        <dbReference type="ARBA" id="ARBA00023029"/>
    </source>
</evidence>
<evidence type="ECO:0000256" key="3">
    <source>
        <dbReference type="SAM" id="SignalP"/>
    </source>
</evidence>
<evidence type="ECO:0000313" key="5">
    <source>
        <dbReference type="Proteomes" id="UP000189739"/>
    </source>
</evidence>
<evidence type="ECO:0000313" key="4">
    <source>
        <dbReference type="EMBL" id="OOQ58810.1"/>
    </source>
</evidence>
<keyword evidence="3" id="KW-0732">Signal</keyword>
<feature type="chain" id="PRO_5012255933" evidence="3">
    <location>
        <begin position="26"/>
        <end position="227"/>
    </location>
</feature>
<sequence length="227" mass="26069">MWVNQSLKMKYLKILCLLIAMTHFAAITTAQESINTEVFKSSFKPTATGGDICYNGKKHSFRLRAGGKKITLAAPKGQQDNQMYLQIDGVPFQASLVPLPQQMLGSVRLENLTYQQQREILEGYVKYEIDYLENELKMKLSNMRKEWVYINNRLYYIWRFEANYGSVSSQVVKPVVAQVYYSTVCFNQVLDLNRPVFKGDDVNKVKGQIDKIATTLRLYSTAKPPQI</sequence>
<dbReference type="AlphaFoldDB" id="A0A1S9PCY7"/>
<keyword evidence="5" id="KW-1185">Reference proteome</keyword>
<reference evidence="4 5" key="1">
    <citation type="submission" date="2016-07" db="EMBL/GenBank/DDBJ databases">
        <title>Genomic analysis of zinc-resistant bacterium Mucilaginibacter pedocola TBZ30.</title>
        <authorList>
            <person name="Huang J."/>
            <person name="Tang J."/>
        </authorList>
    </citation>
    <scope>NUCLEOTIDE SEQUENCE [LARGE SCALE GENOMIC DNA]</scope>
    <source>
        <strain evidence="4 5">TBZ30</strain>
    </source>
</reference>
<organism evidence="4 5">
    <name type="scientific">Mucilaginibacter pedocola</name>
    <dbReference type="NCBI Taxonomy" id="1792845"/>
    <lineage>
        <taxon>Bacteria</taxon>
        <taxon>Pseudomonadati</taxon>
        <taxon>Bacteroidota</taxon>
        <taxon>Sphingobacteriia</taxon>
        <taxon>Sphingobacteriales</taxon>
        <taxon>Sphingobacteriaceae</taxon>
        <taxon>Mucilaginibacter</taxon>
    </lineage>
</organism>
<dbReference type="STRING" id="1792845.BC343_09190"/>
<comment type="catalytic activity">
    <reaction evidence="1">
        <text>ATP-dependent breakage, passage and rejoining of double-stranded DNA.</text>
        <dbReference type="EC" id="5.6.2.2"/>
    </reaction>
</comment>
<keyword evidence="2" id="KW-0413">Isomerase</keyword>
<dbReference type="SUPFAM" id="SSF56719">
    <property type="entry name" value="Type II DNA topoisomerase"/>
    <property type="match status" value="1"/>
</dbReference>
<name>A0A1S9PCY7_9SPHI</name>
<dbReference type="Proteomes" id="UP000189739">
    <property type="component" value="Unassembled WGS sequence"/>
</dbReference>
<feature type="signal peptide" evidence="3">
    <location>
        <begin position="1"/>
        <end position="25"/>
    </location>
</feature>
<dbReference type="GO" id="GO:0005524">
    <property type="term" value="F:ATP binding"/>
    <property type="evidence" value="ECO:0007669"/>
    <property type="project" value="InterPro"/>
</dbReference>
<dbReference type="InterPro" id="IPR013760">
    <property type="entry name" value="Topo_IIA-like_dom_sf"/>
</dbReference>
<proteinExistence type="predicted"/>
<evidence type="ECO:0000256" key="1">
    <source>
        <dbReference type="ARBA" id="ARBA00000185"/>
    </source>
</evidence>